<dbReference type="Proteomes" id="UP000654279">
    <property type="component" value="Unassembled WGS sequence"/>
</dbReference>
<dbReference type="Gene3D" id="3.40.1170.60">
    <property type="match status" value="1"/>
</dbReference>
<evidence type="ECO:0000259" key="3">
    <source>
        <dbReference type="PROSITE" id="PS50173"/>
    </source>
</evidence>
<dbReference type="InterPro" id="IPR050116">
    <property type="entry name" value="DNA_polymerase-Y"/>
</dbReference>
<keyword evidence="2" id="KW-0227">DNA damage</keyword>
<dbReference type="CDD" id="cd03586">
    <property type="entry name" value="PolY_Pol_IV_kappa"/>
    <property type="match status" value="1"/>
</dbReference>
<dbReference type="SUPFAM" id="SSF100879">
    <property type="entry name" value="Lesion bypass DNA polymerase (Y-family), little finger domain"/>
    <property type="match status" value="1"/>
</dbReference>
<feature type="site" description="Substrate discrimination" evidence="2">
    <location>
        <position position="16"/>
    </location>
</feature>
<organism evidence="4 5">
    <name type="scientific">Luoshenia tenuis</name>
    <dbReference type="NCBI Taxonomy" id="2763654"/>
    <lineage>
        <taxon>Bacteria</taxon>
        <taxon>Bacillati</taxon>
        <taxon>Bacillota</taxon>
        <taxon>Clostridia</taxon>
        <taxon>Christensenellales</taxon>
        <taxon>Christensenellaceae</taxon>
        <taxon>Luoshenia</taxon>
    </lineage>
</organism>
<sequence length="408" mass="45488">MAADRTILHCDCNGYYASVECLFRPELREVPMAVCGDPDSRHGIILAKNELAKRYGVVTAETIWQAKRKCPELTLVAPHHDAYSRISKQINEIYGQYTDRVEAFSIDESWLDVTGSLHLFGTGRQIADELRRRIREEIGVTISVGVSFNKVFAKLGSDYKKPDATTEITRENYRDILFPLPVRDMIFIGHRAAETLQKVGVKTIGDLAGTEMEKLTALLGKAGQTMWRYANGLDDAPVLRPDEQEAAKSIGNGITFAHNLETEQDVRAGILALADTVGRRLRRHKVKCTVVQLQIKDPDLKVISRQRSLERPTDLSGEIAREAMELLCEAWPKGKPIRMMSVTGAGLVGEGAAEQLNLFDSGEDRARRGQLEQALDAIEGRFGRGTVRRGSLLNSDIMSDRKRPGEDR</sequence>
<dbReference type="InterPro" id="IPR043502">
    <property type="entry name" value="DNA/RNA_pol_sf"/>
</dbReference>
<evidence type="ECO:0000313" key="5">
    <source>
        <dbReference type="Proteomes" id="UP000654279"/>
    </source>
</evidence>
<keyword evidence="2" id="KW-0963">Cytoplasm</keyword>
<proteinExistence type="inferred from homology"/>
<dbReference type="Gene3D" id="3.30.1490.100">
    <property type="entry name" value="DNA polymerase, Y-family, little finger domain"/>
    <property type="match status" value="1"/>
</dbReference>
<dbReference type="PANTHER" id="PTHR11076:SF33">
    <property type="entry name" value="DNA POLYMERASE KAPPA"/>
    <property type="match status" value="1"/>
</dbReference>
<dbReference type="GO" id="GO:0009432">
    <property type="term" value="P:SOS response"/>
    <property type="evidence" value="ECO:0007669"/>
    <property type="project" value="TreeGrafter"/>
</dbReference>
<comment type="similarity">
    <text evidence="1 2">Belongs to the DNA polymerase type-Y family.</text>
</comment>
<dbReference type="GO" id="GO:0006281">
    <property type="term" value="P:DNA repair"/>
    <property type="evidence" value="ECO:0007669"/>
    <property type="project" value="UniProtKB-UniRule"/>
</dbReference>
<dbReference type="AlphaFoldDB" id="A0A926HNU3"/>
<dbReference type="RefSeq" id="WP_249285352.1">
    <property type="nucleotide sequence ID" value="NZ_JACRSO010000003.1"/>
</dbReference>
<dbReference type="GO" id="GO:0003684">
    <property type="term" value="F:damaged DNA binding"/>
    <property type="evidence" value="ECO:0007669"/>
    <property type="project" value="InterPro"/>
</dbReference>
<keyword evidence="2" id="KW-0479">Metal-binding</keyword>
<comment type="function">
    <text evidence="2">Poorly processive, error-prone DNA polymerase involved in untargeted mutagenesis. Copies undamaged DNA at stalled replication forks, which arise in vivo from mismatched or misaligned primer ends. These misaligned primers can be extended by PolIV. Exhibits no 3'-5' exonuclease (proofreading) activity. May be involved in translesional synthesis, in conjunction with the beta clamp from PolIII.</text>
</comment>
<dbReference type="GO" id="GO:0006261">
    <property type="term" value="P:DNA-templated DNA replication"/>
    <property type="evidence" value="ECO:0007669"/>
    <property type="project" value="UniProtKB-UniRule"/>
</dbReference>
<dbReference type="GO" id="GO:0000287">
    <property type="term" value="F:magnesium ion binding"/>
    <property type="evidence" value="ECO:0007669"/>
    <property type="project" value="UniProtKB-UniRule"/>
</dbReference>
<dbReference type="InterPro" id="IPR036775">
    <property type="entry name" value="DNA_pol_Y-fam_lit_finger_sf"/>
</dbReference>
<dbReference type="InterPro" id="IPR043128">
    <property type="entry name" value="Rev_trsase/Diguanyl_cyclase"/>
</dbReference>
<comment type="subcellular location">
    <subcellularLocation>
        <location evidence="2">Cytoplasm</location>
    </subcellularLocation>
</comment>
<dbReference type="NCBIfam" id="NF002677">
    <property type="entry name" value="PRK02406.1"/>
    <property type="match status" value="1"/>
</dbReference>
<dbReference type="Pfam" id="PF11799">
    <property type="entry name" value="IMS_C"/>
    <property type="match status" value="1"/>
</dbReference>
<dbReference type="GO" id="GO:0042276">
    <property type="term" value="P:error-prone translesion synthesis"/>
    <property type="evidence" value="ECO:0007669"/>
    <property type="project" value="TreeGrafter"/>
</dbReference>
<dbReference type="EMBL" id="JACRSO010000003">
    <property type="protein sequence ID" value="MBC8529521.1"/>
    <property type="molecule type" value="Genomic_DNA"/>
</dbReference>
<dbReference type="Gene3D" id="1.10.150.20">
    <property type="entry name" value="5' to 3' exonuclease, C-terminal subdomain"/>
    <property type="match status" value="1"/>
</dbReference>
<keyword evidence="5" id="KW-1185">Reference proteome</keyword>
<keyword evidence="2" id="KW-0238">DNA-binding</keyword>
<dbReference type="EC" id="2.7.7.7" evidence="2"/>
<dbReference type="SUPFAM" id="SSF56672">
    <property type="entry name" value="DNA/RNA polymerases"/>
    <property type="match status" value="1"/>
</dbReference>
<protein>
    <recommendedName>
        <fullName evidence="2">DNA polymerase IV</fullName>
        <shortName evidence="2">Pol IV</shortName>
        <ecNumber evidence="2">2.7.7.7</ecNumber>
    </recommendedName>
</protein>
<dbReference type="Gene3D" id="3.30.70.270">
    <property type="match status" value="1"/>
</dbReference>
<comment type="cofactor">
    <cofactor evidence="2">
        <name>Mg(2+)</name>
        <dbReference type="ChEBI" id="CHEBI:18420"/>
    </cofactor>
    <text evidence="2">Binds 2 magnesium ions per subunit.</text>
</comment>
<keyword evidence="2" id="KW-0460">Magnesium</keyword>
<reference evidence="4" key="1">
    <citation type="submission" date="2020-08" db="EMBL/GenBank/DDBJ databases">
        <title>Genome public.</title>
        <authorList>
            <person name="Liu C."/>
            <person name="Sun Q."/>
        </authorList>
    </citation>
    <scope>NUCLEOTIDE SEQUENCE</scope>
    <source>
        <strain evidence="4">NSJ-44</strain>
    </source>
</reference>
<evidence type="ECO:0000313" key="4">
    <source>
        <dbReference type="EMBL" id="MBC8529521.1"/>
    </source>
</evidence>
<dbReference type="PANTHER" id="PTHR11076">
    <property type="entry name" value="DNA REPAIR POLYMERASE UMUC / TRANSFERASE FAMILY MEMBER"/>
    <property type="match status" value="1"/>
</dbReference>
<evidence type="ECO:0000256" key="1">
    <source>
        <dbReference type="ARBA" id="ARBA00010945"/>
    </source>
</evidence>
<dbReference type="PROSITE" id="PS50173">
    <property type="entry name" value="UMUC"/>
    <property type="match status" value="1"/>
</dbReference>
<feature type="binding site" evidence="2">
    <location>
        <position position="11"/>
    </location>
    <ligand>
        <name>Mg(2+)</name>
        <dbReference type="ChEBI" id="CHEBI:18420"/>
    </ligand>
</feature>
<keyword evidence="2 4" id="KW-0808">Transferase</keyword>
<dbReference type="GO" id="GO:0005829">
    <property type="term" value="C:cytosol"/>
    <property type="evidence" value="ECO:0007669"/>
    <property type="project" value="TreeGrafter"/>
</dbReference>
<keyword evidence="2" id="KW-0515">Mutator protein</keyword>
<keyword evidence="2" id="KW-0234">DNA repair</keyword>
<feature type="binding site" evidence="2">
    <location>
        <position position="107"/>
    </location>
    <ligand>
        <name>Mg(2+)</name>
        <dbReference type="ChEBI" id="CHEBI:18420"/>
    </ligand>
</feature>
<accession>A0A926HNU3</accession>
<keyword evidence="2 4" id="KW-0548">Nucleotidyltransferase</keyword>
<feature type="active site" evidence="2">
    <location>
        <position position="108"/>
    </location>
</feature>
<feature type="domain" description="UmuC" evidence="3">
    <location>
        <begin position="7"/>
        <end position="189"/>
    </location>
</feature>
<dbReference type="InterPro" id="IPR017961">
    <property type="entry name" value="DNA_pol_Y-fam_little_finger"/>
</dbReference>
<comment type="caution">
    <text evidence="4">The sequence shown here is derived from an EMBL/GenBank/DDBJ whole genome shotgun (WGS) entry which is preliminary data.</text>
</comment>
<name>A0A926HNU3_9FIRM</name>
<dbReference type="Pfam" id="PF00817">
    <property type="entry name" value="IMS"/>
    <property type="match status" value="1"/>
</dbReference>
<keyword evidence="2" id="KW-0235">DNA replication</keyword>
<comment type="catalytic activity">
    <reaction evidence="2">
        <text>DNA(n) + a 2'-deoxyribonucleoside 5'-triphosphate = DNA(n+1) + diphosphate</text>
        <dbReference type="Rhea" id="RHEA:22508"/>
        <dbReference type="Rhea" id="RHEA-COMP:17339"/>
        <dbReference type="Rhea" id="RHEA-COMP:17340"/>
        <dbReference type="ChEBI" id="CHEBI:33019"/>
        <dbReference type="ChEBI" id="CHEBI:61560"/>
        <dbReference type="ChEBI" id="CHEBI:173112"/>
        <dbReference type="EC" id="2.7.7.7"/>
    </reaction>
</comment>
<comment type="subunit">
    <text evidence="2">Monomer.</text>
</comment>
<dbReference type="InterPro" id="IPR022880">
    <property type="entry name" value="DNApol_IV"/>
</dbReference>
<dbReference type="GO" id="GO:0003887">
    <property type="term" value="F:DNA-directed DNA polymerase activity"/>
    <property type="evidence" value="ECO:0007669"/>
    <property type="project" value="UniProtKB-UniRule"/>
</dbReference>
<evidence type="ECO:0000256" key="2">
    <source>
        <dbReference type="HAMAP-Rule" id="MF_01113"/>
    </source>
</evidence>
<dbReference type="HAMAP" id="MF_01113">
    <property type="entry name" value="DNApol_IV"/>
    <property type="match status" value="1"/>
</dbReference>
<dbReference type="InterPro" id="IPR001126">
    <property type="entry name" value="UmuC"/>
</dbReference>
<keyword evidence="2" id="KW-0239">DNA-directed DNA polymerase</keyword>
<gene>
    <name evidence="2 4" type="primary">dinB</name>
    <name evidence="4" type="ORF">H8699_08790</name>
</gene>